<protein>
    <recommendedName>
        <fullName evidence="4">Secreted protein</fullName>
    </recommendedName>
</protein>
<dbReference type="OrthoDB" id="9978809at2"/>
<keyword evidence="3" id="KW-1185">Reference proteome</keyword>
<reference evidence="2 3" key="1">
    <citation type="submission" date="2015-09" db="EMBL/GenBank/DDBJ databases">
        <authorList>
            <consortium name="Swine Surveillance"/>
        </authorList>
    </citation>
    <scope>NUCLEOTIDE SEQUENCE [LARGE SCALE GENOMIC DNA]</scope>
    <source>
        <strain evidence="2 3">CECT 7648</strain>
    </source>
</reference>
<evidence type="ECO:0000313" key="2">
    <source>
        <dbReference type="EMBL" id="CUH80252.1"/>
    </source>
</evidence>
<dbReference type="Proteomes" id="UP000054935">
    <property type="component" value="Unassembled WGS sequence"/>
</dbReference>
<gene>
    <name evidence="2" type="ORF">TRN7648_02895</name>
</gene>
<name>A0A0P1GF20_9RHOB</name>
<feature type="chain" id="PRO_5006063370" description="Secreted protein" evidence="1">
    <location>
        <begin position="22"/>
        <end position="155"/>
    </location>
</feature>
<keyword evidence="1" id="KW-0732">Signal</keyword>
<feature type="signal peptide" evidence="1">
    <location>
        <begin position="1"/>
        <end position="21"/>
    </location>
</feature>
<dbReference type="EMBL" id="CYSE01000005">
    <property type="protein sequence ID" value="CUH80252.1"/>
    <property type="molecule type" value="Genomic_DNA"/>
</dbReference>
<accession>A0A0P1GF20</accession>
<dbReference type="RefSeq" id="WP_058248380.1">
    <property type="nucleotide sequence ID" value="NZ_CYSE01000005.1"/>
</dbReference>
<evidence type="ECO:0008006" key="4">
    <source>
        <dbReference type="Google" id="ProtNLM"/>
    </source>
</evidence>
<proteinExistence type="predicted"/>
<evidence type="ECO:0000256" key="1">
    <source>
        <dbReference type="SAM" id="SignalP"/>
    </source>
</evidence>
<organism evidence="2 3">
    <name type="scientific">Tropicibacter naphthalenivorans</name>
    <dbReference type="NCBI Taxonomy" id="441103"/>
    <lineage>
        <taxon>Bacteria</taxon>
        <taxon>Pseudomonadati</taxon>
        <taxon>Pseudomonadota</taxon>
        <taxon>Alphaproteobacteria</taxon>
        <taxon>Rhodobacterales</taxon>
        <taxon>Roseobacteraceae</taxon>
        <taxon>Tropicibacter</taxon>
    </lineage>
</organism>
<evidence type="ECO:0000313" key="3">
    <source>
        <dbReference type="Proteomes" id="UP000054935"/>
    </source>
</evidence>
<sequence>MTKTLGGLALLLLTSAGTAYASEDATAVGALERCLMTAGAPQVTTDYACGEAAYALCETGGALRADCLTPLREALWLDVDAVLATMPQRPPEALGLSRKDYRALKRGLRAGLGWPGCPKGVPEARCDYMTALERWVEARALQQTLTAVTVEGRER</sequence>
<dbReference type="STRING" id="441103.TRN7648_02895"/>
<dbReference type="AlphaFoldDB" id="A0A0P1GF20"/>